<dbReference type="Proteomes" id="UP000247696">
    <property type="component" value="Chromosome"/>
</dbReference>
<dbReference type="OrthoDB" id="1253990at2"/>
<dbReference type="KEGG" id="cpre:Csp1_12250"/>
<gene>
    <name evidence="2" type="primary">cinA</name>
    <name evidence="2" type="ORF">Csp1_12250</name>
</gene>
<evidence type="ECO:0000313" key="3">
    <source>
        <dbReference type="Proteomes" id="UP000247696"/>
    </source>
</evidence>
<dbReference type="SUPFAM" id="SSF142433">
    <property type="entry name" value="CinA-like"/>
    <property type="match status" value="1"/>
</dbReference>
<organism evidence="2 3">
    <name type="scientific">Corynebacterium provencense</name>
    <dbReference type="NCBI Taxonomy" id="1737425"/>
    <lineage>
        <taxon>Bacteria</taxon>
        <taxon>Bacillati</taxon>
        <taxon>Actinomycetota</taxon>
        <taxon>Actinomycetes</taxon>
        <taxon>Mycobacteriales</taxon>
        <taxon>Corynebacteriaceae</taxon>
        <taxon>Corynebacterium</taxon>
    </lineage>
</organism>
<dbReference type="Gene3D" id="3.90.950.20">
    <property type="entry name" value="CinA-like"/>
    <property type="match status" value="1"/>
</dbReference>
<evidence type="ECO:0000259" key="1">
    <source>
        <dbReference type="Pfam" id="PF02464"/>
    </source>
</evidence>
<dbReference type="InterPro" id="IPR036653">
    <property type="entry name" value="CinA-like_C"/>
</dbReference>
<evidence type="ECO:0000313" key="2">
    <source>
        <dbReference type="EMBL" id="AWT26025.1"/>
    </source>
</evidence>
<sequence length="182" mass="18634">MAVQEQSAVVAEDLVLRCTRLGLTVATAESLTAGLLAATVASVPGASLVLRGGLVVYATDLKQSLAGVDPGLLAQRGPVDQDVAGQLAEGAATQCGADVGVGVTGVAGPDPQDGHPVGEVWIAVWSRALDDGVPRVTALDGQWRKDAGRASSRELRSAVRWYTVLRALEALVQAVGDIDGRS</sequence>
<dbReference type="RefSeq" id="WP_110481339.1">
    <property type="nucleotide sequence ID" value="NZ_CP024988.1"/>
</dbReference>
<keyword evidence="3" id="KW-1185">Reference proteome</keyword>
<dbReference type="NCBIfam" id="TIGR00199">
    <property type="entry name" value="PncC_domain"/>
    <property type="match status" value="1"/>
</dbReference>
<dbReference type="EMBL" id="CP024988">
    <property type="protein sequence ID" value="AWT26025.1"/>
    <property type="molecule type" value="Genomic_DNA"/>
</dbReference>
<feature type="domain" description="CinA C-terminal" evidence="1">
    <location>
        <begin position="10"/>
        <end position="127"/>
    </location>
</feature>
<reference evidence="3" key="1">
    <citation type="submission" date="2017-11" db="EMBL/GenBank/DDBJ databases">
        <title>Otitis media/interna in a cat caused by the recently described species Corynebacterium provencense.</title>
        <authorList>
            <person name="Kittl S."/>
            <person name="Brodard I."/>
            <person name="Rychener L."/>
            <person name="Jores J."/>
            <person name="Roosje P."/>
            <person name="Gobeli Brawand S."/>
        </authorList>
    </citation>
    <scope>NUCLEOTIDE SEQUENCE [LARGE SCALE GENOMIC DNA]</scope>
    <source>
        <strain evidence="3">17KM38</strain>
    </source>
</reference>
<name>A0A2Z3YME2_9CORY</name>
<dbReference type="InterPro" id="IPR008136">
    <property type="entry name" value="CinA_C"/>
</dbReference>
<accession>A0A2Z3YME2</accession>
<protein>
    <submittedName>
        <fullName evidence="2">Competence-damage inducible protein</fullName>
    </submittedName>
</protein>
<dbReference type="STRING" id="1737425.GCA_900049755_00070"/>
<dbReference type="AlphaFoldDB" id="A0A2Z3YME2"/>
<dbReference type="Pfam" id="PF02464">
    <property type="entry name" value="CinA"/>
    <property type="match status" value="1"/>
</dbReference>
<proteinExistence type="predicted"/>